<evidence type="ECO:0000313" key="2">
    <source>
        <dbReference type="Proteomes" id="UP000249555"/>
    </source>
</evidence>
<name>A0A2W5AUV2_9SPHN</name>
<protein>
    <submittedName>
        <fullName evidence="1">Uncharacterized protein</fullName>
    </submittedName>
</protein>
<dbReference type="Proteomes" id="UP000249555">
    <property type="component" value="Unassembled WGS sequence"/>
</dbReference>
<organism evidence="1 2">
    <name type="scientific">Sphingomonas taxi</name>
    <dbReference type="NCBI Taxonomy" id="1549858"/>
    <lineage>
        <taxon>Bacteria</taxon>
        <taxon>Pseudomonadati</taxon>
        <taxon>Pseudomonadota</taxon>
        <taxon>Alphaproteobacteria</taxon>
        <taxon>Sphingomonadales</taxon>
        <taxon>Sphingomonadaceae</taxon>
        <taxon>Sphingomonas</taxon>
    </lineage>
</organism>
<dbReference type="AlphaFoldDB" id="A0A2W5AUV2"/>
<reference evidence="1 2" key="1">
    <citation type="submission" date="2017-08" db="EMBL/GenBank/DDBJ databases">
        <title>Infants hospitalized years apart are colonized by the same room-sourced microbial strains.</title>
        <authorList>
            <person name="Brooks B."/>
            <person name="Olm M.R."/>
            <person name="Firek B.A."/>
            <person name="Baker R."/>
            <person name="Thomas B.C."/>
            <person name="Morowitz M.J."/>
            <person name="Banfield J.F."/>
        </authorList>
    </citation>
    <scope>NUCLEOTIDE SEQUENCE [LARGE SCALE GENOMIC DNA]</scope>
    <source>
        <strain evidence="1">S2_018_000_R3_119</strain>
    </source>
</reference>
<sequence>MNAIHTEMLYFQRRLDATRAMADAAAGPCARTAHETLARLYGETLAALGATLPCLIAEPVAAIPRRVLRVERVVTPPTLRKATVRPRLTLKLAC</sequence>
<dbReference type="EMBL" id="QFMX01000005">
    <property type="protein sequence ID" value="PZO74805.1"/>
    <property type="molecule type" value="Genomic_DNA"/>
</dbReference>
<evidence type="ECO:0000313" key="1">
    <source>
        <dbReference type="EMBL" id="PZO74805.1"/>
    </source>
</evidence>
<accession>A0A2W5AUV2</accession>
<gene>
    <name evidence="1" type="ORF">DI640_05950</name>
</gene>
<comment type="caution">
    <text evidence="1">The sequence shown here is derived from an EMBL/GenBank/DDBJ whole genome shotgun (WGS) entry which is preliminary data.</text>
</comment>
<proteinExistence type="predicted"/>